<name>A0A2P2PEH2_RHIMU</name>
<sequence>MCTCEHSSDLQLVLGK</sequence>
<proteinExistence type="predicted"/>
<dbReference type="EMBL" id="GGEC01072595">
    <property type="protein sequence ID" value="MBX53079.1"/>
    <property type="molecule type" value="Transcribed_RNA"/>
</dbReference>
<dbReference type="AlphaFoldDB" id="A0A2P2PEH2"/>
<evidence type="ECO:0000313" key="1">
    <source>
        <dbReference type="EMBL" id="MBX53079.1"/>
    </source>
</evidence>
<organism evidence="1">
    <name type="scientific">Rhizophora mucronata</name>
    <name type="common">Asiatic mangrove</name>
    <dbReference type="NCBI Taxonomy" id="61149"/>
    <lineage>
        <taxon>Eukaryota</taxon>
        <taxon>Viridiplantae</taxon>
        <taxon>Streptophyta</taxon>
        <taxon>Embryophyta</taxon>
        <taxon>Tracheophyta</taxon>
        <taxon>Spermatophyta</taxon>
        <taxon>Magnoliopsida</taxon>
        <taxon>eudicotyledons</taxon>
        <taxon>Gunneridae</taxon>
        <taxon>Pentapetalae</taxon>
        <taxon>rosids</taxon>
        <taxon>fabids</taxon>
        <taxon>Malpighiales</taxon>
        <taxon>Rhizophoraceae</taxon>
        <taxon>Rhizophora</taxon>
    </lineage>
</organism>
<reference evidence="1" key="1">
    <citation type="submission" date="2018-02" db="EMBL/GenBank/DDBJ databases">
        <title>Rhizophora mucronata_Transcriptome.</title>
        <authorList>
            <person name="Meera S.P."/>
            <person name="Sreeshan A."/>
            <person name="Augustine A."/>
        </authorList>
    </citation>
    <scope>NUCLEOTIDE SEQUENCE</scope>
    <source>
        <tissue evidence="1">Leaf</tissue>
    </source>
</reference>
<accession>A0A2P2PEH2</accession>
<protein>
    <submittedName>
        <fullName evidence="1">Uncharacterized protein</fullName>
    </submittedName>
</protein>